<protein>
    <submittedName>
        <fullName evidence="1">Uncharacterized protein</fullName>
    </submittedName>
</protein>
<sequence length="122" mass="13485">MVLEGHFQWWLYGVGHSQLVLHAPADGIATSVHFEGVRAVKLRTSYVGLTILEASGDDRIRMLAYAKVPERLSDTHICLTLPTEDDGFVVCGRATALSGRQARAHSGWRWPEEAAVLASWSR</sequence>
<accession>A0ABS5YGU4</accession>
<proteinExistence type="predicted"/>
<gene>
    <name evidence="1" type="ORF">KOI35_01690</name>
</gene>
<organism evidence="1 2">
    <name type="scientific">Paractinoplanes bogorensis</name>
    <dbReference type="NCBI Taxonomy" id="1610840"/>
    <lineage>
        <taxon>Bacteria</taxon>
        <taxon>Bacillati</taxon>
        <taxon>Actinomycetota</taxon>
        <taxon>Actinomycetes</taxon>
        <taxon>Micromonosporales</taxon>
        <taxon>Micromonosporaceae</taxon>
        <taxon>Paractinoplanes</taxon>
    </lineage>
</organism>
<keyword evidence="2" id="KW-1185">Reference proteome</keyword>
<dbReference type="RefSeq" id="WP_215784188.1">
    <property type="nucleotide sequence ID" value="NZ_JAHKKG010000001.1"/>
</dbReference>
<evidence type="ECO:0000313" key="2">
    <source>
        <dbReference type="Proteomes" id="UP001519654"/>
    </source>
</evidence>
<dbReference type="Proteomes" id="UP001519654">
    <property type="component" value="Unassembled WGS sequence"/>
</dbReference>
<reference evidence="1 2" key="1">
    <citation type="submission" date="2021-06" db="EMBL/GenBank/DDBJ databases">
        <title>Actinoplanes lichenicola sp. nov., and Actinoplanes ovalisporus sp. nov., isolated from lichen in Thailand.</title>
        <authorList>
            <person name="Saeng-In P."/>
            <person name="Kanchanasin P."/>
            <person name="Yuki M."/>
            <person name="Kudo T."/>
            <person name="Ohkuma M."/>
            <person name="Phongsopitanun W."/>
            <person name="Tanasupawat S."/>
        </authorList>
    </citation>
    <scope>NUCLEOTIDE SEQUENCE [LARGE SCALE GENOMIC DNA]</scope>
    <source>
        <strain evidence="1 2">NBRC 110975</strain>
    </source>
</reference>
<name>A0ABS5YGU4_9ACTN</name>
<comment type="caution">
    <text evidence="1">The sequence shown here is derived from an EMBL/GenBank/DDBJ whole genome shotgun (WGS) entry which is preliminary data.</text>
</comment>
<dbReference type="EMBL" id="JAHKKG010000001">
    <property type="protein sequence ID" value="MBU2662211.1"/>
    <property type="molecule type" value="Genomic_DNA"/>
</dbReference>
<evidence type="ECO:0000313" key="1">
    <source>
        <dbReference type="EMBL" id="MBU2662211.1"/>
    </source>
</evidence>